<dbReference type="PROSITE" id="PS00622">
    <property type="entry name" value="HTH_LUXR_1"/>
    <property type="match status" value="1"/>
</dbReference>
<reference evidence="8 9" key="1">
    <citation type="submission" date="2018-03" db="EMBL/GenBank/DDBJ databases">
        <title>Genomic Encyclopedia of Type Strains, Phase III (KMG-III): the genomes of soil and plant-associated and newly described type strains.</title>
        <authorList>
            <person name="Whitman W."/>
        </authorList>
    </citation>
    <scope>NUCLEOTIDE SEQUENCE [LARGE SCALE GENOMIC DNA]</scope>
    <source>
        <strain evidence="8 9">CGMCC 4.7125</strain>
    </source>
</reference>
<keyword evidence="9" id="KW-1185">Reference proteome</keyword>
<dbReference type="GO" id="GO:0016987">
    <property type="term" value="F:sigma factor activity"/>
    <property type="evidence" value="ECO:0007669"/>
    <property type="project" value="UniProtKB-KW"/>
</dbReference>
<dbReference type="EMBL" id="PVNH01000006">
    <property type="protein sequence ID" value="PRX47213.1"/>
    <property type="molecule type" value="Genomic_DNA"/>
</dbReference>
<evidence type="ECO:0000313" key="9">
    <source>
        <dbReference type="Proteomes" id="UP000238362"/>
    </source>
</evidence>
<dbReference type="InterPro" id="IPR013324">
    <property type="entry name" value="RNA_pol_sigma_r3/r4-like"/>
</dbReference>
<gene>
    <name evidence="8" type="ORF">B0I33_106314</name>
</gene>
<evidence type="ECO:0000256" key="5">
    <source>
        <dbReference type="ARBA" id="ARBA00023163"/>
    </source>
</evidence>
<dbReference type="InterPro" id="IPR036388">
    <property type="entry name" value="WH-like_DNA-bd_sf"/>
</dbReference>
<keyword evidence="3" id="KW-0731">Sigma factor</keyword>
<keyword evidence="2" id="KW-0805">Transcription regulation</keyword>
<feature type="domain" description="HTH luxR-type" evidence="7">
    <location>
        <begin position="180"/>
        <end position="207"/>
    </location>
</feature>
<dbReference type="Gene3D" id="1.10.10.10">
    <property type="entry name" value="Winged helix-like DNA-binding domain superfamily/Winged helix DNA-binding domain"/>
    <property type="match status" value="1"/>
</dbReference>
<accession>A0A2T0LU29</accession>
<dbReference type="InterPro" id="IPR039425">
    <property type="entry name" value="RNA_pol_sigma-70-like"/>
</dbReference>
<dbReference type="NCBIfam" id="TIGR02937">
    <property type="entry name" value="sigma70-ECF"/>
    <property type="match status" value="1"/>
</dbReference>
<dbReference type="Pfam" id="PF04542">
    <property type="entry name" value="Sigma70_r2"/>
    <property type="match status" value="1"/>
</dbReference>
<protein>
    <submittedName>
        <fullName evidence="8">RNA polymerase sigma-70 factor (ECF subfamily)</fullName>
    </submittedName>
</protein>
<keyword evidence="4" id="KW-0238">DNA-binding</keyword>
<evidence type="ECO:0000256" key="2">
    <source>
        <dbReference type="ARBA" id="ARBA00023015"/>
    </source>
</evidence>
<evidence type="ECO:0000256" key="3">
    <source>
        <dbReference type="ARBA" id="ARBA00023082"/>
    </source>
</evidence>
<name>A0A2T0LU29_9PSEU</name>
<dbReference type="InterPro" id="IPR014284">
    <property type="entry name" value="RNA_pol_sigma-70_dom"/>
</dbReference>
<dbReference type="InterPro" id="IPR013325">
    <property type="entry name" value="RNA_pol_sigma_r2"/>
</dbReference>
<evidence type="ECO:0000256" key="1">
    <source>
        <dbReference type="ARBA" id="ARBA00010641"/>
    </source>
</evidence>
<evidence type="ECO:0000313" key="8">
    <source>
        <dbReference type="EMBL" id="PRX47213.1"/>
    </source>
</evidence>
<proteinExistence type="inferred from homology"/>
<dbReference type="InterPro" id="IPR013249">
    <property type="entry name" value="RNA_pol_sigma70_r4_t2"/>
</dbReference>
<evidence type="ECO:0000256" key="6">
    <source>
        <dbReference type="SAM" id="MobiDB-lite"/>
    </source>
</evidence>
<evidence type="ECO:0000256" key="4">
    <source>
        <dbReference type="ARBA" id="ARBA00023125"/>
    </source>
</evidence>
<dbReference type="NCBIfam" id="NF007230">
    <property type="entry name" value="PRK09648.1"/>
    <property type="match status" value="1"/>
</dbReference>
<dbReference type="SUPFAM" id="SSF88659">
    <property type="entry name" value="Sigma3 and sigma4 domains of RNA polymerase sigma factors"/>
    <property type="match status" value="1"/>
</dbReference>
<dbReference type="Proteomes" id="UP000238362">
    <property type="component" value="Unassembled WGS sequence"/>
</dbReference>
<comment type="similarity">
    <text evidence="1">Belongs to the sigma-70 factor family. ECF subfamily.</text>
</comment>
<keyword evidence="5" id="KW-0804">Transcription</keyword>
<feature type="region of interest" description="Disordered" evidence="6">
    <location>
        <begin position="1"/>
        <end position="31"/>
    </location>
</feature>
<evidence type="ECO:0000259" key="7">
    <source>
        <dbReference type="PROSITE" id="PS00622"/>
    </source>
</evidence>
<dbReference type="InterPro" id="IPR007627">
    <property type="entry name" value="RNA_pol_sigma70_r2"/>
</dbReference>
<dbReference type="SUPFAM" id="SSF88946">
    <property type="entry name" value="Sigma2 domain of RNA polymerase sigma factors"/>
    <property type="match status" value="1"/>
</dbReference>
<feature type="region of interest" description="Disordered" evidence="6">
    <location>
        <begin position="126"/>
        <end position="147"/>
    </location>
</feature>
<dbReference type="PANTHER" id="PTHR43133:SF58">
    <property type="entry name" value="ECF RNA POLYMERASE SIGMA FACTOR SIGD"/>
    <property type="match status" value="1"/>
</dbReference>
<dbReference type="InterPro" id="IPR000792">
    <property type="entry name" value="Tscrpt_reg_LuxR_C"/>
</dbReference>
<dbReference type="OrthoDB" id="160825at2"/>
<sequence length="218" mass="23191">MHSVATPVTPPAPPSGRRADADTSANSPDRLTKSALDPVVRAAATGDRTAVRDLVALISPVVVRYCRARLGRRTLGYLSADDVAQETCVAVLRSLPVYQDRGGSFLYLVHAIAANKVADAFRLASRERTDPTAEVPESSTDGNEPERRALNVDLGHRLGGLLEQLPPAQRDIVILRVVAGLSAAEVGEALGISAGNVRTSQHRALSKLRTLIAGEDEF</sequence>
<dbReference type="PANTHER" id="PTHR43133">
    <property type="entry name" value="RNA POLYMERASE ECF-TYPE SIGMA FACTO"/>
    <property type="match status" value="1"/>
</dbReference>
<dbReference type="CDD" id="cd06171">
    <property type="entry name" value="Sigma70_r4"/>
    <property type="match status" value="1"/>
</dbReference>
<comment type="caution">
    <text evidence="8">The sequence shown here is derived from an EMBL/GenBank/DDBJ whole genome shotgun (WGS) entry which is preliminary data.</text>
</comment>
<dbReference type="Gene3D" id="1.10.1740.10">
    <property type="match status" value="1"/>
</dbReference>
<dbReference type="GO" id="GO:0006352">
    <property type="term" value="P:DNA-templated transcription initiation"/>
    <property type="evidence" value="ECO:0007669"/>
    <property type="project" value="InterPro"/>
</dbReference>
<dbReference type="GO" id="GO:0003677">
    <property type="term" value="F:DNA binding"/>
    <property type="evidence" value="ECO:0007669"/>
    <property type="project" value="UniProtKB-KW"/>
</dbReference>
<dbReference type="AlphaFoldDB" id="A0A2T0LU29"/>
<dbReference type="Pfam" id="PF08281">
    <property type="entry name" value="Sigma70_r4_2"/>
    <property type="match status" value="1"/>
</dbReference>
<dbReference type="RefSeq" id="WP_106179732.1">
    <property type="nucleotide sequence ID" value="NZ_PVNH01000006.1"/>
</dbReference>
<organism evidence="8 9">
    <name type="scientific">Prauserella shujinwangii</name>
    <dbReference type="NCBI Taxonomy" id="1453103"/>
    <lineage>
        <taxon>Bacteria</taxon>
        <taxon>Bacillati</taxon>
        <taxon>Actinomycetota</taxon>
        <taxon>Actinomycetes</taxon>
        <taxon>Pseudonocardiales</taxon>
        <taxon>Pseudonocardiaceae</taxon>
        <taxon>Prauserella</taxon>
    </lineage>
</organism>